<dbReference type="Proteomes" id="UP000604117">
    <property type="component" value="Unassembled WGS sequence"/>
</dbReference>
<dbReference type="EMBL" id="BONE01000009">
    <property type="protein sequence ID" value="GIF72103.1"/>
    <property type="molecule type" value="Genomic_DNA"/>
</dbReference>
<name>A0ABQ4CLF5_9ACTN</name>
<organism evidence="1 2">
    <name type="scientific">Asanoa siamensis</name>
    <dbReference type="NCBI Taxonomy" id="926357"/>
    <lineage>
        <taxon>Bacteria</taxon>
        <taxon>Bacillati</taxon>
        <taxon>Actinomycetota</taxon>
        <taxon>Actinomycetes</taxon>
        <taxon>Micromonosporales</taxon>
        <taxon>Micromonosporaceae</taxon>
        <taxon>Asanoa</taxon>
    </lineage>
</organism>
<sequence length="60" mass="6498">MAERGRHPATFPALPPPAYVLGHVQTDAGARESRRAPAVLLAHEAKKSAKIGAPVFWLKR</sequence>
<gene>
    <name evidence="1" type="ORF">Asi02nite_16210</name>
</gene>
<reference evidence="1 2" key="1">
    <citation type="submission" date="2021-01" db="EMBL/GenBank/DDBJ databases">
        <title>Whole genome shotgun sequence of Asanoa siamensis NBRC 107932.</title>
        <authorList>
            <person name="Komaki H."/>
            <person name="Tamura T."/>
        </authorList>
    </citation>
    <scope>NUCLEOTIDE SEQUENCE [LARGE SCALE GENOMIC DNA]</scope>
    <source>
        <strain evidence="1 2">NBRC 107932</strain>
    </source>
</reference>
<evidence type="ECO:0000313" key="1">
    <source>
        <dbReference type="EMBL" id="GIF72103.1"/>
    </source>
</evidence>
<comment type="caution">
    <text evidence="1">The sequence shown here is derived from an EMBL/GenBank/DDBJ whole genome shotgun (WGS) entry which is preliminary data.</text>
</comment>
<accession>A0ABQ4CLF5</accession>
<protein>
    <submittedName>
        <fullName evidence="1">Uncharacterized protein</fullName>
    </submittedName>
</protein>
<keyword evidence="2" id="KW-1185">Reference proteome</keyword>
<evidence type="ECO:0000313" key="2">
    <source>
        <dbReference type="Proteomes" id="UP000604117"/>
    </source>
</evidence>
<proteinExistence type="predicted"/>